<name>A0A4C1STR6_EUMVA</name>
<dbReference type="Proteomes" id="UP000299102">
    <property type="component" value="Unassembled WGS sequence"/>
</dbReference>
<evidence type="ECO:0000313" key="3">
    <source>
        <dbReference type="Proteomes" id="UP000299102"/>
    </source>
</evidence>
<feature type="compositionally biased region" description="Polar residues" evidence="1">
    <location>
        <begin position="127"/>
        <end position="140"/>
    </location>
</feature>
<dbReference type="EMBL" id="BGZK01000018">
    <property type="protein sequence ID" value="GBP05623.1"/>
    <property type="molecule type" value="Genomic_DNA"/>
</dbReference>
<reference evidence="2 3" key="1">
    <citation type="journal article" date="2019" name="Commun. Biol.">
        <title>The bagworm genome reveals a unique fibroin gene that provides high tensile strength.</title>
        <authorList>
            <person name="Kono N."/>
            <person name="Nakamura H."/>
            <person name="Ohtoshi R."/>
            <person name="Tomita M."/>
            <person name="Numata K."/>
            <person name="Arakawa K."/>
        </authorList>
    </citation>
    <scope>NUCLEOTIDE SEQUENCE [LARGE SCALE GENOMIC DNA]</scope>
</reference>
<comment type="caution">
    <text evidence="2">The sequence shown here is derived from an EMBL/GenBank/DDBJ whole genome shotgun (WGS) entry which is preliminary data.</text>
</comment>
<proteinExistence type="predicted"/>
<evidence type="ECO:0000256" key="1">
    <source>
        <dbReference type="SAM" id="MobiDB-lite"/>
    </source>
</evidence>
<sequence>MGRFDRSSTTLEGYGREVAASAVSFRSVSENFGGPVPLSAFSNSILSIIYSIPSQKADALVAFLEYSARRRYSGLGAIKVSARIIFHEGLDTPRRGRPVGRRGPEGTKGEGQKPHVEAALGRRATAADTSAFNKTLHSPK</sequence>
<keyword evidence="3" id="KW-1185">Reference proteome</keyword>
<feature type="compositionally biased region" description="Basic and acidic residues" evidence="1">
    <location>
        <begin position="102"/>
        <end position="116"/>
    </location>
</feature>
<gene>
    <name evidence="2" type="ORF">EVAR_3086_1</name>
</gene>
<dbReference type="AlphaFoldDB" id="A0A4C1STR6"/>
<feature type="region of interest" description="Disordered" evidence="1">
    <location>
        <begin position="91"/>
        <end position="140"/>
    </location>
</feature>
<protein>
    <submittedName>
        <fullName evidence="2">Uncharacterized protein</fullName>
    </submittedName>
</protein>
<organism evidence="2 3">
    <name type="scientific">Eumeta variegata</name>
    <name type="common">Bagworm moth</name>
    <name type="synonym">Eumeta japonica</name>
    <dbReference type="NCBI Taxonomy" id="151549"/>
    <lineage>
        <taxon>Eukaryota</taxon>
        <taxon>Metazoa</taxon>
        <taxon>Ecdysozoa</taxon>
        <taxon>Arthropoda</taxon>
        <taxon>Hexapoda</taxon>
        <taxon>Insecta</taxon>
        <taxon>Pterygota</taxon>
        <taxon>Neoptera</taxon>
        <taxon>Endopterygota</taxon>
        <taxon>Lepidoptera</taxon>
        <taxon>Glossata</taxon>
        <taxon>Ditrysia</taxon>
        <taxon>Tineoidea</taxon>
        <taxon>Psychidae</taxon>
        <taxon>Oiketicinae</taxon>
        <taxon>Eumeta</taxon>
    </lineage>
</organism>
<accession>A0A4C1STR6</accession>
<evidence type="ECO:0000313" key="2">
    <source>
        <dbReference type="EMBL" id="GBP05623.1"/>
    </source>
</evidence>